<name>A0A085NU34_9BILA</name>
<dbReference type="Proteomes" id="UP000030764">
    <property type="component" value="Unassembled WGS sequence"/>
</dbReference>
<sequence>MIVEEVHWAPEFSTVNTIESSLMWMQVDDDGDSGCPCLPEPPIFNLGPPPLPVYDALFKQAPGSSASFDGLTCPVEAPEDDLNSFYATMHDGSFPSVPVSPIVFVLGVVTVTALVAVSIMALAFFFARRTAKRNGFKTSTALRKGSCFHCYGQNGINSPASPTVQESSTKSDLSYYSVRPILKGHFPNLDTQMSRGNCFERSAQMSCPDGASVIYEEIPSGYYVGSGENSTIESACFAPVVSIESSLKNLEMFSPPSGSCVGQFAGFTCHQNKLRCARSTSPGLTLNTGCTSGEAGYPRSKYKPTLPNKRHLSSTGFLNEVKTPSKATVVNDGPWL</sequence>
<keyword evidence="4" id="KW-1185">Reference proteome</keyword>
<dbReference type="OrthoDB" id="10338980at2759"/>
<dbReference type="EMBL" id="KL367475">
    <property type="protein sequence ID" value="KFD72980.1"/>
    <property type="molecule type" value="Genomic_DNA"/>
</dbReference>
<dbReference type="EMBL" id="KL363182">
    <property type="protein sequence ID" value="KFD58952.1"/>
    <property type="molecule type" value="Genomic_DNA"/>
</dbReference>
<dbReference type="Proteomes" id="UP000030758">
    <property type="component" value="Unassembled WGS sequence"/>
</dbReference>
<evidence type="ECO:0000313" key="4">
    <source>
        <dbReference type="Proteomes" id="UP000030764"/>
    </source>
</evidence>
<evidence type="ECO:0000256" key="1">
    <source>
        <dbReference type="SAM" id="Phobius"/>
    </source>
</evidence>
<keyword evidence="1" id="KW-1133">Transmembrane helix</keyword>
<dbReference type="AlphaFoldDB" id="A0A085NU34"/>
<reference evidence="3 4" key="1">
    <citation type="journal article" date="2014" name="Nat. Genet.">
        <title>Genome and transcriptome of the porcine whipworm Trichuris suis.</title>
        <authorList>
            <person name="Jex A.R."/>
            <person name="Nejsum P."/>
            <person name="Schwarz E.M."/>
            <person name="Hu L."/>
            <person name="Young N.D."/>
            <person name="Hall R.S."/>
            <person name="Korhonen P.K."/>
            <person name="Liao S."/>
            <person name="Thamsborg S."/>
            <person name="Xia J."/>
            <person name="Xu P."/>
            <person name="Wang S."/>
            <person name="Scheerlinck J.P."/>
            <person name="Hofmann A."/>
            <person name="Sternberg P.W."/>
            <person name="Wang J."/>
            <person name="Gasser R.B."/>
        </authorList>
    </citation>
    <scope>NUCLEOTIDE SEQUENCE [LARGE SCALE GENOMIC DNA]</scope>
    <source>
        <strain evidence="3">DCEP-RM93F</strain>
        <strain evidence="2">DCEP-RM93M</strain>
    </source>
</reference>
<evidence type="ECO:0000313" key="3">
    <source>
        <dbReference type="EMBL" id="KFD72980.1"/>
    </source>
</evidence>
<keyword evidence="1" id="KW-0812">Transmembrane</keyword>
<accession>A0A085NU34</accession>
<evidence type="ECO:0000313" key="2">
    <source>
        <dbReference type="EMBL" id="KFD58952.1"/>
    </source>
</evidence>
<organism evidence="3">
    <name type="scientific">Trichuris suis</name>
    <name type="common">pig whipworm</name>
    <dbReference type="NCBI Taxonomy" id="68888"/>
    <lineage>
        <taxon>Eukaryota</taxon>
        <taxon>Metazoa</taxon>
        <taxon>Ecdysozoa</taxon>
        <taxon>Nematoda</taxon>
        <taxon>Enoplea</taxon>
        <taxon>Dorylaimia</taxon>
        <taxon>Trichinellida</taxon>
        <taxon>Trichuridae</taxon>
        <taxon>Trichuris</taxon>
    </lineage>
</organism>
<gene>
    <name evidence="2" type="ORF">M513_00115</name>
    <name evidence="3" type="ORF">M514_00115</name>
</gene>
<protein>
    <submittedName>
        <fullName evidence="3">Uncharacterized protein</fullName>
    </submittedName>
</protein>
<keyword evidence="1" id="KW-0472">Membrane</keyword>
<feature type="transmembrane region" description="Helical" evidence="1">
    <location>
        <begin position="102"/>
        <end position="127"/>
    </location>
</feature>
<proteinExistence type="predicted"/>